<dbReference type="PROSITE" id="PS50828">
    <property type="entry name" value="SMR"/>
    <property type="match status" value="1"/>
</dbReference>
<dbReference type="RefSeq" id="WP_119762539.1">
    <property type="nucleotide sequence ID" value="NZ_QYUM01000003.1"/>
</dbReference>
<organism evidence="3 4">
    <name type="scientific">Sphingomonas cavernae</name>
    <dbReference type="NCBI Taxonomy" id="2320861"/>
    <lineage>
        <taxon>Bacteria</taxon>
        <taxon>Pseudomonadati</taxon>
        <taxon>Pseudomonadota</taxon>
        <taxon>Alphaproteobacteria</taxon>
        <taxon>Sphingomonadales</taxon>
        <taxon>Sphingomonadaceae</taxon>
        <taxon>Sphingomonas</taxon>
    </lineage>
</organism>
<dbReference type="InterPro" id="IPR036063">
    <property type="entry name" value="Smr_dom_sf"/>
</dbReference>
<feature type="compositionally biased region" description="Pro residues" evidence="1">
    <location>
        <begin position="54"/>
        <end position="63"/>
    </location>
</feature>
<accession>A0A418WLP8</accession>
<reference evidence="3 4" key="1">
    <citation type="submission" date="2018-09" db="EMBL/GenBank/DDBJ databases">
        <authorList>
            <person name="Zhu H."/>
        </authorList>
    </citation>
    <scope>NUCLEOTIDE SEQUENCE [LARGE SCALE GENOMIC DNA]</scope>
    <source>
        <strain evidence="3 4">K2R01-6</strain>
    </source>
</reference>
<dbReference type="PANTHER" id="PTHR35562">
    <property type="entry name" value="DNA ENDONUCLEASE SMRA-RELATED"/>
    <property type="match status" value="1"/>
</dbReference>
<dbReference type="Pfam" id="PF01713">
    <property type="entry name" value="Smr"/>
    <property type="match status" value="1"/>
</dbReference>
<protein>
    <submittedName>
        <fullName evidence="3">DNA mismatch repair protein MutS</fullName>
    </submittedName>
</protein>
<dbReference type="Proteomes" id="UP000286100">
    <property type="component" value="Unassembled WGS sequence"/>
</dbReference>
<proteinExistence type="predicted"/>
<feature type="domain" description="Smr" evidence="2">
    <location>
        <begin position="89"/>
        <end position="178"/>
    </location>
</feature>
<feature type="region of interest" description="Disordered" evidence="1">
    <location>
        <begin position="32"/>
        <end position="67"/>
    </location>
</feature>
<dbReference type="AlphaFoldDB" id="A0A418WLP8"/>
<dbReference type="EMBL" id="QYUM01000003">
    <property type="protein sequence ID" value="RJF90928.1"/>
    <property type="molecule type" value="Genomic_DNA"/>
</dbReference>
<dbReference type="PANTHER" id="PTHR35562:SF2">
    <property type="entry name" value="DNA ENDONUCLEASE SMRA-RELATED"/>
    <property type="match status" value="1"/>
</dbReference>
<dbReference type="InterPro" id="IPR002625">
    <property type="entry name" value="Smr_dom"/>
</dbReference>
<evidence type="ECO:0000259" key="2">
    <source>
        <dbReference type="PROSITE" id="PS50828"/>
    </source>
</evidence>
<name>A0A418WLP8_9SPHN</name>
<evidence type="ECO:0000313" key="3">
    <source>
        <dbReference type="EMBL" id="RJF90928.1"/>
    </source>
</evidence>
<comment type="caution">
    <text evidence="3">The sequence shown here is derived from an EMBL/GenBank/DDBJ whole genome shotgun (WGS) entry which is preliminary data.</text>
</comment>
<gene>
    <name evidence="3" type="ORF">D3876_12220</name>
</gene>
<evidence type="ECO:0000256" key="1">
    <source>
        <dbReference type="SAM" id="MobiDB-lite"/>
    </source>
</evidence>
<dbReference type="SUPFAM" id="SSF160443">
    <property type="entry name" value="SMR domain-like"/>
    <property type="match status" value="1"/>
</dbReference>
<dbReference type="Gene3D" id="3.30.1370.110">
    <property type="match status" value="1"/>
</dbReference>
<dbReference type="OrthoDB" id="7165597at2"/>
<keyword evidence="4" id="KW-1185">Reference proteome</keyword>
<evidence type="ECO:0000313" key="4">
    <source>
        <dbReference type="Proteomes" id="UP000286100"/>
    </source>
</evidence>
<sequence length="184" mass="19913">MAGRRLDADERALWARVIASVTPLVPVRTKDDPVVPATEQPAIAPRRGRNIVAPSPPPSPQPRPAIGETLDGSWDRRLTRGAIIPDMAVDLHGHTLDSAYRLLDSSLDRAVRSGARVILLITGKPPRADLRGERPMRGVIRAAVGDWLSASRHAAHIATVRNAHPRHGGTGALYIILKRDRCAA</sequence>